<evidence type="ECO:0000313" key="6">
    <source>
        <dbReference type="Proteomes" id="UP000663440"/>
    </source>
</evidence>
<evidence type="ECO:0000313" key="5">
    <source>
        <dbReference type="EMBL" id="QSW88373.1"/>
    </source>
</evidence>
<dbReference type="InterPro" id="IPR037066">
    <property type="entry name" value="Plug_dom_sf"/>
</dbReference>
<reference evidence="5 6" key="1">
    <citation type="submission" date="2021-03" db="EMBL/GenBank/DDBJ databases">
        <title>Flavobacterium kribbensis sp. nov, an endophytic bacteria, isolated from soybean.</title>
        <authorList>
            <person name="Lee J."/>
            <person name="Seo J."/>
        </authorList>
    </citation>
    <scope>NUCLEOTIDE SEQUENCE [LARGE SCALE GENOMIC DNA]</scope>
    <source>
        <strain evidence="5 6">BB8</strain>
    </source>
</reference>
<evidence type="ECO:0000256" key="2">
    <source>
        <dbReference type="ARBA" id="ARBA00023136"/>
    </source>
</evidence>
<gene>
    <name evidence="5" type="ORF">J0383_19220</name>
</gene>
<keyword evidence="6" id="KW-1185">Reference proteome</keyword>
<dbReference type="Gene3D" id="2.40.170.20">
    <property type="entry name" value="TonB-dependent receptor, beta-barrel domain"/>
    <property type="match status" value="1"/>
</dbReference>
<evidence type="ECO:0000259" key="4">
    <source>
        <dbReference type="Pfam" id="PF14905"/>
    </source>
</evidence>
<evidence type="ECO:0000256" key="1">
    <source>
        <dbReference type="ARBA" id="ARBA00004442"/>
    </source>
</evidence>
<organism evidence="5 6">
    <name type="scientific">Flavobacterium endoglycinae</name>
    <dbReference type="NCBI Taxonomy" id="2816357"/>
    <lineage>
        <taxon>Bacteria</taxon>
        <taxon>Pseudomonadati</taxon>
        <taxon>Bacteroidota</taxon>
        <taxon>Flavobacteriia</taxon>
        <taxon>Flavobacteriales</taxon>
        <taxon>Flavobacteriaceae</taxon>
        <taxon>Flavobacterium</taxon>
    </lineage>
</organism>
<dbReference type="EMBL" id="CP071448">
    <property type="protein sequence ID" value="QSW88373.1"/>
    <property type="molecule type" value="Genomic_DNA"/>
</dbReference>
<dbReference type="SUPFAM" id="SSF56935">
    <property type="entry name" value="Porins"/>
    <property type="match status" value="1"/>
</dbReference>
<dbReference type="PANTHER" id="PTHR40980:SF4">
    <property type="entry name" value="TONB-DEPENDENT RECEPTOR-LIKE BETA-BARREL DOMAIN-CONTAINING PROTEIN"/>
    <property type="match status" value="1"/>
</dbReference>
<protein>
    <submittedName>
        <fullName evidence="5">TonB-dependent receptor</fullName>
    </submittedName>
</protein>
<dbReference type="Gene3D" id="2.170.130.10">
    <property type="entry name" value="TonB-dependent receptor, plug domain"/>
    <property type="match status" value="1"/>
</dbReference>
<accession>A0ABX7QCY4</accession>
<keyword evidence="2" id="KW-0472">Membrane</keyword>
<dbReference type="Pfam" id="PF13620">
    <property type="entry name" value="CarboxypepD_reg"/>
    <property type="match status" value="1"/>
</dbReference>
<evidence type="ECO:0000256" key="3">
    <source>
        <dbReference type="ARBA" id="ARBA00023237"/>
    </source>
</evidence>
<proteinExistence type="predicted"/>
<feature type="domain" description="Outer membrane protein beta-barrel" evidence="4">
    <location>
        <begin position="364"/>
        <end position="771"/>
    </location>
</feature>
<dbReference type="Gene3D" id="2.60.40.1120">
    <property type="entry name" value="Carboxypeptidase-like, regulatory domain"/>
    <property type="match status" value="1"/>
</dbReference>
<comment type="subcellular location">
    <subcellularLocation>
        <location evidence="1">Cell outer membrane</location>
    </subcellularLocation>
</comment>
<dbReference type="InterPro" id="IPR036942">
    <property type="entry name" value="Beta-barrel_TonB_sf"/>
</dbReference>
<dbReference type="SUPFAM" id="SSF49464">
    <property type="entry name" value="Carboxypeptidase regulatory domain-like"/>
    <property type="match status" value="1"/>
</dbReference>
<dbReference type="Proteomes" id="UP000663440">
    <property type="component" value="Chromosome"/>
</dbReference>
<dbReference type="PANTHER" id="PTHR40980">
    <property type="entry name" value="PLUG DOMAIN-CONTAINING PROTEIN"/>
    <property type="match status" value="1"/>
</dbReference>
<keyword evidence="5" id="KW-0675">Receptor</keyword>
<dbReference type="InterPro" id="IPR041700">
    <property type="entry name" value="OMP_b-brl_3"/>
</dbReference>
<sequence>MRKIILLVLIISPFFCIAQIKISGVIKSDKAVLPHADVVLTNDKAQIVSQTVTGADGNFELEAKAGSYNLNVNHLDYVSFSKKIDLKQPLVVEPIVLVQKENALSEVVINSTPTKVRREIDKTVVNIDRSPITSTGNIFEALSKTQGLVVRNDQISMLGKSGVMISIDGRMIQLTGEDLNNFLKSLSASDVKEIEIITNPSAKYEAQGNSGVINIIYKKIKKDSWSNNMSLVENQAKYGWRTFRNSFSYQRDKLSFLISGVNNSGAFYREERTTIDFEDSPLKLISKQKEKKNDFSTRLMLDYDFTKNTRVGVQYLRMIIMPTTADNVKTTLFDSNNELTNYLLGNVETKDNKNNSIFNVYIDQKLDTLGRKIVFNFDILDYNSRRDSEILSNNYDPEGNFLNVDFANLGNSLQDITNYSAKIDVDYPIEWAKLSYGGKASFSKTNYQLYNYNTITGTPVLNPLQSNQFDFDENIQSVYINGSKKINDKWEAQFGLRGEFTQTKGVSKQADPPEYINKYEKLFPTFYLSYAKNENNTFVVNYGRRINRPGYRQLNPARYFINSQVSSIGNPYLLPSYSDNVELSHTYKNNLSTKFSFSVTSNSYSVIPEVDKTTNEQTIVFRNFFTEYNYSLTENYQLDITPWWKTDSNLFINYNDSKKTDPTVDVDLMKGFEFRFSINNVITFNKSKSIVGEVNFWYDSAYNNVLFHYSASNSLDMAVVFKSLLKGVNLTAGVNDVFNSSPSYAFSKVNGINQSFISYPSNRYFRLSLSYNLGNDKVSKKDRNFGNEEIRRRSN</sequence>
<keyword evidence="3" id="KW-0998">Cell outer membrane</keyword>
<name>A0ABX7QCY4_9FLAO</name>
<dbReference type="RefSeq" id="WP_207295576.1">
    <property type="nucleotide sequence ID" value="NZ_CP071448.1"/>
</dbReference>
<dbReference type="InterPro" id="IPR008969">
    <property type="entry name" value="CarboxyPept-like_regulatory"/>
</dbReference>
<dbReference type="Pfam" id="PF14905">
    <property type="entry name" value="OMP_b-brl_3"/>
    <property type="match status" value="1"/>
</dbReference>